<organism evidence="1 2">
    <name type="scientific">Culex pipiens pipiens</name>
    <name type="common">Northern house mosquito</name>
    <dbReference type="NCBI Taxonomy" id="38569"/>
    <lineage>
        <taxon>Eukaryota</taxon>
        <taxon>Metazoa</taxon>
        <taxon>Ecdysozoa</taxon>
        <taxon>Arthropoda</taxon>
        <taxon>Hexapoda</taxon>
        <taxon>Insecta</taxon>
        <taxon>Pterygota</taxon>
        <taxon>Neoptera</taxon>
        <taxon>Endopterygota</taxon>
        <taxon>Diptera</taxon>
        <taxon>Nematocera</taxon>
        <taxon>Culicoidea</taxon>
        <taxon>Culicidae</taxon>
        <taxon>Culicinae</taxon>
        <taxon>Culicini</taxon>
        <taxon>Culex</taxon>
        <taxon>Culex</taxon>
    </lineage>
</organism>
<dbReference type="EMBL" id="JBEHCU010005203">
    <property type="protein sequence ID" value="KAL1400564.1"/>
    <property type="molecule type" value="Genomic_DNA"/>
</dbReference>
<gene>
    <name evidence="1" type="ORF">pipiens_007320</name>
</gene>
<sequence>CLKIWDYLESVAGVSATTERLTAPPAPPQGHSPLQLLDEPHMSIAAAENAGEITPEDRLLEWMRHSAVVSASQ</sequence>
<accession>A0ABD1DME2</accession>
<keyword evidence="2" id="KW-1185">Reference proteome</keyword>
<protein>
    <submittedName>
        <fullName evidence="1">Uncharacterized protein</fullName>
    </submittedName>
</protein>
<comment type="caution">
    <text evidence="1">The sequence shown here is derived from an EMBL/GenBank/DDBJ whole genome shotgun (WGS) entry which is preliminary data.</text>
</comment>
<reference evidence="1 2" key="1">
    <citation type="submission" date="2024-05" db="EMBL/GenBank/DDBJ databases">
        <title>Culex pipiens pipiens assembly and annotation.</title>
        <authorList>
            <person name="Alout H."/>
            <person name="Durand T."/>
        </authorList>
    </citation>
    <scope>NUCLEOTIDE SEQUENCE [LARGE SCALE GENOMIC DNA]</scope>
    <source>
        <strain evidence="1">HA-2024</strain>
        <tissue evidence="1">Whole body</tissue>
    </source>
</reference>
<feature type="non-terminal residue" evidence="1">
    <location>
        <position position="1"/>
    </location>
</feature>
<proteinExistence type="predicted"/>
<dbReference type="AlphaFoldDB" id="A0ABD1DME2"/>
<name>A0ABD1DME2_CULPP</name>
<evidence type="ECO:0000313" key="1">
    <source>
        <dbReference type="EMBL" id="KAL1400564.1"/>
    </source>
</evidence>
<evidence type="ECO:0000313" key="2">
    <source>
        <dbReference type="Proteomes" id="UP001562425"/>
    </source>
</evidence>
<dbReference type="Proteomes" id="UP001562425">
    <property type="component" value="Unassembled WGS sequence"/>
</dbReference>